<keyword evidence="9" id="KW-0560">Oxidoreductase</keyword>
<dbReference type="Gene3D" id="2.102.10.10">
    <property type="entry name" value="Rieske [2Fe-2S] iron-sulphur domain"/>
    <property type="match status" value="1"/>
</dbReference>
<dbReference type="Pfam" id="PF00355">
    <property type="entry name" value="Rieske"/>
    <property type="match status" value="1"/>
</dbReference>
<keyword evidence="1" id="KW-0001">2Fe-2S</keyword>
<keyword evidence="10" id="KW-1185">Reference proteome</keyword>
<dbReference type="SUPFAM" id="SSF50022">
    <property type="entry name" value="ISP domain"/>
    <property type="match status" value="1"/>
</dbReference>
<comment type="cofactor">
    <cofactor evidence="5">
        <name>[2Fe-2S] cluster</name>
        <dbReference type="ChEBI" id="CHEBI:190135"/>
    </cofactor>
</comment>
<evidence type="ECO:0000256" key="6">
    <source>
        <dbReference type="ARBA" id="ARBA00038001"/>
    </source>
</evidence>
<evidence type="ECO:0000256" key="7">
    <source>
        <dbReference type="SAM" id="Phobius"/>
    </source>
</evidence>
<name>A0A1N7DDX5_9ACTN</name>
<keyword evidence="3" id="KW-0408">Iron</keyword>
<dbReference type="AlphaFoldDB" id="A0A1N7DDX5"/>
<feature type="transmembrane region" description="Helical" evidence="7">
    <location>
        <begin position="92"/>
        <end position="110"/>
    </location>
</feature>
<protein>
    <submittedName>
        <fullName evidence="9">Ferredoxin subunit of nitrite reductase or a ring-hydroxylating dioxygenase</fullName>
    </submittedName>
</protein>
<dbReference type="PANTHER" id="PTHR21496:SF0">
    <property type="entry name" value="RIESKE DOMAIN-CONTAINING PROTEIN"/>
    <property type="match status" value="1"/>
</dbReference>
<evidence type="ECO:0000256" key="3">
    <source>
        <dbReference type="ARBA" id="ARBA00023004"/>
    </source>
</evidence>
<dbReference type="GO" id="GO:0051537">
    <property type="term" value="F:2 iron, 2 sulfur cluster binding"/>
    <property type="evidence" value="ECO:0007669"/>
    <property type="project" value="UniProtKB-KW"/>
</dbReference>
<gene>
    <name evidence="9" type="ORF">SAMN05421833_11488</name>
</gene>
<feature type="domain" description="Rieske" evidence="8">
    <location>
        <begin position="194"/>
        <end position="289"/>
    </location>
</feature>
<dbReference type="PANTHER" id="PTHR21496">
    <property type="entry name" value="FERREDOXIN-RELATED"/>
    <property type="match status" value="1"/>
</dbReference>
<accession>A0A1N7DDX5</accession>
<dbReference type="GO" id="GO:0046872">
    <property type="term" value="F:metal ion binding"/>
    <property type="evidence" value="ECO:0007669"/>
    <property type="project" value="UniProtKB-KW"/>
</dbReference>
<keyword evidence="7" id="KW-1133">Transmembrane helix</keyword>
<evidence type="ECO:0000256" key="4">
    <source>
        <dbReference type="ARBA" id="ARBA00023014"/>
    </source>
</evidence>
<evidence type="ECO:0000259" key="8">
    <source>
        <dbReference type="PROSITE" id="PS51296"/>
    </source>
</evidence>
<dbReference type="GO" id="GO:0004497">
    <property type="term" value="F:monooxygenase activity"/>
    <property type="evidence" value="ECO:0007669"/>
    <property type="project" value="UniProtKB-ARBA"/>
</dbReference>
<sequence>MGLGSDMAQRTLDRLLNAIEGDGRLDRPGHRLEKGLAFAENLLGVTRGRARGLLHGVWLGHPLHPVLTDLPIGSWTAALVLDLTGQRRAARTAVGVGIAGALAAAATGLHDWQHTHDNARRIGMVHGTLNTLALGLYGWSWLQRGRGHHLRGRLAALLGYPVIMASGFLGGTLVFRHRIGVDQSGRQHEPLGFTPVLADRDLTDDRPRRVRAGDVDVVLVRADGRIHALENACPHLRGPLSDGWLRDGALTCPWHGSRFELSSGESLNGPATAPVPCFQTRVRDGWIEVRRAPVAATAPPGSALVRQQEVRP</sequence>
<keyword evidence="4" id="KW-0411">Iron-sulfur</keyword>
<dbReference type="InterPro" id="IPR017941">
    <property type="entry name" value="Rieske_2Fe-2S"/>
</dbReference>
<feature type="transmembrane region" description="Helical" evidence="7">
    <location>
        <begin position="122"/>
        <end position="142"/>
    </location>
</feature>
<keyword evidence="7" id="KW-0472">Membrane</keyword>
<evidence type="ECO:0000256" key="1">
    <source>
        <dbReference type="ARBA" id="ARBA00022714"/>
    </source>
</evidence>
<proteinExistence type="inferred from homology"/>
<comment type="similarity">
    <text evidence="6">Belongs to the bacterial ring-hydroxylating dioxygenase ferredoxin component family.</text>
</comment>
<dbReference type="Pfam" id="PF09990">
    <property type="entry name" value="DUF2231"/>
    <property type="match status" value="1"/>
</dbReference>
<evidence type="ECO:0000313" key="9">
    <source>
        <dbReference type="EMBL" id="SIR74026.1"/>
    </source>
</evidence>
<evidence type="ECO:0000256" key="2">
    <source>
        <dbReference type="ARBA" id="ARBA00022723"/>
    </source>
</evidence>
<dbReference type="GO" id="GO:0016705">
    <property type="term" value="F:oxidoreductase activity, acting on paired donors, with incorporation or reduction of molecular oxygen"/>
    <property type="evidence" value="ECO:0007669"/>
    <property type="project" value="UniProtKB-ARBA"/>
</dbReference>
<dbReference type="EMBL" id="FTNI01000014">
    <property type="protein sequence ID" value="SIR74026.1"/>
    <property type="molecule type" value="Genomic_DNA"/>
</dbReference>
<keyword evidence="9" id="KW-0223">Dioxygenase</keyword>
<keyword evidence="7" id="KW-0812">Transmembrane</keyword>
<dbReference type="InterPro" id="IPR019251">
    <property type="entry name" value="DUF2231_TM"/>
</dbReference>
<dbReference type="STRING" id="58117.SAMN05421833_11488"/>
<dbReference type="GO" id="GO:0051213">
    <property type="term" value="F:dioxygenase activity"/>
    <property type="evidence" value="ECO:0007669"/>
    <property type="project" value="UniProtKB-KW"/>
</dbReference>
<organism evidence="9 10">
    <name type="scientific">Microbispora rosea</name>
    <dbReference type="NCBI Taxonomy" id="58117"/>
    <lineage>
        <taxon>Bacteria</taxon>
        <taxon>Bacillati</taxon>
        <taxon>Actinomycetota</taxon>
        <taxon>Actinomycetes</taxon>
        <taxon>Streptosporangiales</taxon>
        <taxon>Streptosporangiaceae</taxon>
        <taxon>Microbispora</taxon>
    </lineage>
</organism>
<evidence type="ECO:0000256" key="5">
    <source>
        <dbReference type="ARBA" id="ARBA00034078"/>
    </source>
</evidence>
<dbReference type="Proteomes" id="UP000186096">
    <property type="component" value="Unassembled WGS sequence"/>
</dbReference>
<dbReference type="InterPro" id="IPR036922">
    <property type="entry name" value="Rieske_2Fe-2S_sf"/>
</dbReference>
<feature type="transmembrane region" description="Helical" evidence="7">
    <location>
        <begin position="154"/>
        <end position="175"/>
    </location>
</feature>
<evidence type="ECO:0000313" key="10">
    <source>
        <dbReference type="Proteomes" id="UP000186096"/>
    </source>
</evidence>
<keyword evidence="2" id="KW-0479">Metal-binding</keyword>
<dbReference type="PROSITE" id="PS51296">
    <property type="entry name" value="RIESKE"/>
    <property type="match status" value="1"/>
</dbReference>
<reference evidence="10" key="1">
    <citation type="submission" date="2017-01" db="EMBL/GenBank/DDBJ databases">
        <authorList>
            <person name="Varghese N."/>
            <person name="Submissions S."/>
        </authorList>
    </citation>
    <scope>NUCLEOTIDE SEQUENCE [LARGE SCALE GENOMIC DNA]</scope>
    <source>
        <strain evidence="10">ATCC 12950</strain>
    </source>
</reference>